<evidence type="ECO:0000256" key="1">
    <source>
        <dbReference type="SAM" id="SignalP"/>
    </source>
</evidence>
<dbReference type="InterPro" id="IPR035076">
    <property type="entry name" value="Toxin/TOLIP"/>
</dbReference>
<dbReference type="Gene3D" id="2.10.60.10">
    <property type="entry name" value="CD59"/>
    <property type="match status" value="1"/>
</dbReference>
<dbReference type="Proteomes" id="UP000694523">
    <property type="component" value="Unplaced"/>
</dbReference>
<organism evidence="3 4">
    <name type="scientific">Neogobius melanostomus</name>
    <name type="common">round goby</name>
    <dbReference type="NCBI Taxonomy" id="47308"/>
    <lineage>
        <taxon>Eukaryota</taxon>
        <taxon>Metazoa</taxon>
        <taxon>Chordata</taxon>
        <taxon>Craniata</taxon>
        <taxon>Vertebrata</taxon>
        <taxon>Euteleostomi</taxon>
        <taxon>Actinopterygii</taxon>
        <taxon>Neopterygii</taxon>
        <taxon>Teleostei</taxon>
        <taxon>Neoteleostei</taxon>
        <taxon>Acanthomorphata</taxon>
        <taxon>Gobiaria</taxon>
        <taxon>Gobiiformes</taxon>
        <taxon>Gobioidei</taxon>
        <taxon>Gobiidae</taxon>
        <taxon>Benthophilinae</taxon>
        <taxon>Neogobiini</taxon>
        <taxon>Neogobius</taxon>
    </lineage>
</organism>
<reference evidence="3" key="1">
    <citation type="submission" date="2025-08" db="UniProtKB">
        <authorList>
            <consortium name="Ensembl"/>
        </authorList>
    </citation>
    <scope>IDENTIFICATION</scope>
</reference>
<feature type="domain" description="Snake toxin/toxin-like" evidence="2">
    <location>
        <begin position="21"/>
        <end position="91"/>
    </location>
</feature>
<protein>
    <recommendedName>
        <fullName evidence="2">Snake toxin/toxin-like domain-containing protein</fullName>
    </recommendedName>
</protein>
<reference evidence="3" key="2">
    <citation type="submission" date="2025-09" db="UniProtKB">
        <authorList>
            <consortium name="Ensembl"/>
        </authorList>
    </citation>
    <scope>IDENTIFICATION</scope>
</reference>
<evidence type="ECO:0000259" key="2">
    <source>
        <dbReference type="Pfam" id="PF00087"/>
    </source>
</evidence>
<dbReference type="SUPFAM" id="SSF57302">
    <property type="entry name" value="Snake toxin-like"/>
    <property type="match status" value="1"/>
</dbReference>
<dbReference type="AlphaFoldDB" id="A0A8C6TYK6"/>
<evidence type="ECO:0000313" key="3">
    <source>
        <dbReference type="Ensembl" id="ENSNMLP00000029388.1"/>
    </source>
</evidence>
<name>A0A8C6TYK6_9GOBI</name>
<feature type="signal peptide" evidence="1">
    <location>
        <begin position="1"/>
        <end position="20"/>
    </location>
</feature>
<proteinExistence type="predicted"/>
<sequence length="91" mass="9608">MLRAVTCALLLSLVFSPGDALKCYQCTSRSSDLCTNTVVQTCSITENACGAVIVAQPVQFSLRACMNMAVCQGWISTPGAYAICCSTDLCN</sequence>
<evidence type="ECO:0000313" key="4">
    <source>
        <dbReference type="Proteomes" id="UP000694523"/>
    </source>
</evidence>
<dbReference type="Ensembl" id="ENSNMLT00000032770.1">
    <property type="protein sequence ID" value="ENSNMLP00000029388.1"/>
    <property type="gene ID" value="ENSNMLG00000018584.1"/>
</dbReference>
<keyword evidence="1" id="KW-0732">Signal</keyword>
<dbReference type="InterPro" id="IPR045860">
    <property type="entry name" value="Snake_toxin-like_sf"/>
</dbReference>
<keyword evidence="4" id="KW-1185">Reference proteome</keyword>
<accession>A0A8C6TYK6</accession>
<feature type="chain" id="PRO_5034161006" description="Snake toxin/toxin-like domain-containing protein" evidence="1">
    <location>
        <begin position="21"/>
        <end position="91"/>
    </location>
</feature>
<dbReference type="Pfam" id="PF00087">
    <property type="entry name" value="Toxin_TOLIP"/>
    <property type="match status" value="1"/>
</dbReference>